<dbReference type="InterPro" id="IPR001347">
    <property type="entry name" value="SIS_dom"/>
</dbReference>
<dbReference type="InterPro" id="IPR035490">
    <property type="entry name" value="GlmS/FrlB_SIS"/>
</dbReference>
<dbReference type="InterPro" id="IPR017932">
    <property type="entry name" value="GATase_2_dom"/>
</dbReference>
<feature type="domain" description="SIS" evidence="10">
    <location>
        <begin position="464"/>
        <end position="605"/>
    </location>
</feature>
<dbReference type="NCBIfam" id="TIGR01135">
    <property type="entry name" value="glmS"/>
    <property type="match status" value="1"/>
</dbReference>
<dbReference type="CDD" id="cd05008">
    <property type="entry name" value="SIS_GlmS_GlmD_1"/>
    <property type="match status" value="1"/>
</dbReference>
<comment type="function">
    <text evidence="8">Catalyzes the first step in hexosamine metabolism, converting fructose-6P into glucosamine-6P using glutamine as a nitrogen source.</text>
</comment>
<dbReference type="GO" id="GO:0004360">
    <property type="term" value="F:glutamine-fructose-6-phosphate transaminase (isomerizing) activity"/>
    <property type="evidence" value="ECO:0007669"/>
    <property type="project" value="UniProtKB-EC"/>
</dbReference>
<evidence type="ECO:0000256" key="6">
    <source>
        <dbReference type="ARBA" id="ARBA00022737"/>
    </source>
</evidence>
<sequence>MCGIVGYIGPREAYPIIIEGLKRLEYRGYDSAGIALFDGNDLKVSKTKGKVADLEERSDKEITKNGSVGIGHTRWATHGVPNDVNSHPHISNSGDLVIIHNGIIENYESLKKELISRGYTFKSDTDTEVLINLIEDVKKQEKVKLGKAVQIALNQVIGAYAIAVFDKNKPEEVVIARLGSPLAVGIGEDEFFIASDASPFLEYTKDAIYLEDEEMAIIRFHKGIKIRKIKDDSLVDPYIQKLQINLEQIEKGGFDHFMLKEIHEQPKAITDTYRGRLLRKEAIIKMAGVEDNMKKFLNADRIIIVACGTSWHAGLVAEYIFEDLARVPVEVEYASEFRYRNPVITEKDVLIAISQSGETADTLAAIKLAKSKGAFVFGVCNVVGSSIARETDAGAYTHAGPEIGVASTKAFTTQITVLTLMALRLARAKGTISSSDFRHHLLELEMIPKKVEESLKSDAHIQAISDIYKDASNFLYLGRGYNFPVALEGALKLKEISYIHAEGYPAAEMKHGPIALIDENMPIVVIATKKGHYEKVVSNIQEIKSRKGKIIGIVTEGDVQVKELADHVIEVPETLESLTPLLTTIPLQLLSYHIAVMLGKNVDQPRNLAKSVTVE</sequence>
<dbReference type="Pfam" id="PF13522">
    <property type="entry name" value="GATase_6"/>
    <property type="match status" value="1"/>
</dbReference>
<dbReference type="CDD" id="cd00714">
    <property type="entry name" value="GFAT"/>
    <property type="match status" value="1"/>
</dbReference>
<dbReference type="PROSITE" id="PS51278">
    <property type="entry name" value="GATASE_TYPE_2"/>
    <property type="match status" value="1"/>
</dbReference>
<dbReference type="EMBL" id="JABBHF010000004">
    <property type="protein sequence ID" value="NMH87435.1"/>
    <property type="molecule type" value="Genomic_DNA"/>
</dbReference>
<evidence type="ECO:0000256" key="3">
    <source>
        <dbReference type="ARBA" id="ARBA00016090"/>
    </source>
</evidence>
<keyword evidence="4 8" id="KW-0032">Aminotransferase</keyword>
<keyword evidence="7" id="KW-0315">Glutamine amidotransferase</keyword>
<evidence type="ECO:0000259" key="9">
    <source>
        <dbReference type="PROSITE" id="PS51278"/>
    </source>
</evidence>
<comment type="subcellular location">
    <subcellularLocation>
        <location evidence="8">Cytoplasm</location>
    </subcellularLocation>
</comment>
<dbReference type="InterPro" id="IPR029055">
    <property type="entry name" value="Ntn_hydrolases_N"/>
</dbReference>
<evidence type="ECO:0000259" key="10">
    <source>
        <dbReference type="PROSITE" id="PS51464"/>
    </source>
</evidence>
<comment type="caution">
    <text evidence="11">The sequence shown here is derived from an EMBL/GenBank/DDBJ whole genome shotgun (WGS) entry which is preliminary data.</text>
</comment>
<keyword evidence="8" id="KW-0963">Cytoplasm</keyword>
<organism evidence="11 12">
    <name type="scientific">Flavivirga algicola</name>
    <dbReference type="NCBI Taxonomy" id="2729136"/>
    <lineage>
        <taxon>Bacteria</taxon>
        <taxon>Pseudomonadati</taxon>
        <taxon>Bacteroidota</taxon>
        <taxon>Flavobacteriia</taxon>
        <taxon>Flavobacteriales</taxon>
        <taxon>Flavobacteriaceae</taxon>
        <taxon>Flavivirga</taxon>
    </lineage>
</organism>
<dbReference type="SUPFAM" id="SSF53697">
    <property type="entry name" value="SIS domain"/>
    <property type="match status" value="1"/>
</dbReference>
<dbReference type="PROSITE" id="PS51464">
    <property type="entry name" value="SIS"/>
    <property type="match status" value="2"/>
</dbReference>
<dbReference type="InterPro" id="IPR046348">
    <property type="entry name" value="SIS_dom_sf"/>
</dbReference>
<dbReference type="RefSeq" id="WP_169671953.1">
    <property type="nucleotide sequence ID" value="NZ_JABBHF010000004.1"/>
</dbReference>
<evidence type="ECO:0000256" key="2">
    <source>
        <dbReference type="ARBA" id="ARBA00012916"/>
    </source>
</evidence>
<feature type="domain" description="Glutamine amidotransferase type-2" evidence="9">
    <location>
        <begin position="2"/>
        <end position="221"/>
    </location>
</feature>
<comment type="catalytic activity">
    <reaction evidence="1 8">
        <text>D-fructose 6-phosphate + L-glutamine = D-glucosamine 6-phosphate + L-glutamate</text>
        <dbReference type="Rhea" id="RHEA:13237"/>
        <dbReference type="ChEBI" id="CHEBI:29985"/>
        <dbReference type="ChEBI" id="CHEBI:58359"/>
        <dbReference type="ChEBI" id="CHEBI:58725"/>
        <dbReference type="ChEBI" id="CHEBI:61527"/>
        <dbReference type="EC" id="2.6.1.16"/>
    </reaction>
</comment>
<keyword evidence="12" id="KW-1185">Reference proteome</keyword>
<accession>A0ABX1RV53</accession>
<evidence type="ECO:0000256" key="1">
    <source>
        <dbReference type="ARBA" id="ARBA00001031"/>
    </source>
</evidence>
<dbReference type="EC" id="2.6.1.16" evidence="2 8"/>
<feature type="domain" description="SIS" evidence="10">
    <location>
        <begin position="292"/>
        <end position="431"/>
    </location>
</feature>
<evidence type="ECO:0000256" key="5">
    <source>
        <dbReference type="ARBA" id="ARBA00022679"/>
    </source>
</evidence>
<name>A0ABX1RV53_9FLAO</name>
<evidence type="ECO:0000313" key="11">
    <source>
        <dbReference type="EMBL" id="NMH87435.1"/>
    </source>
</evidence>
<dbReference type="Proteomes" id="UP000746690">
    <property type="component" value="Unassembled WGS sequence"/>
</dbReference>
<feature type="active site" description="For Fru-6P isomerization activity" evidence="8">
    <location>
        <position position="610"/>
    </location>
</feature>
<evidence type="ECO:0000256" key="7">
    <source>
        <dbReference type="ARBA" id="ARBA00022962"/>
    </source>
</evidence>
<dbReference type="Gene3D" id="3.40.50.10490">
    <property type="entry name" value="Glucose-6-phosphate isomerase like protein, domain 1"/>
    <property type="match status" value="2"/>
</dbReference>
<gene>
    <name evidence="8 11" type="primary">glmS</name>
    <name evidence="11" type="ORF">HHX25_07960</name>
</gene>
<evidence type="ECO:0000256" key="8">
    <source>
        <dbReference type="HAMAP-Rule" id="MF_00164"/>
    </source>
</evidence>
<dbReference type="SUPFAM" id="SSF56235">
    <property type="entry name" value="N-terminal nucleophile aminohydrolases (Ntn hydrolases)"/>
    <property type="match status" value="1"/>
</dbReference>
<evidence type="ECO:0000256" key="4">
    <source>
        <dbReference type="ARBA" id="ARBA00022576"/>
    </source>
</evidence>
<dbReference type="Gene3D" id="3.60.20.10">
    <property type="entry name" value="Glutamine Phosphoribosylpyrophosphate, subunit 1, domain 1"/>
    <property type="match status" value="1"/>
</dbReference>
<dbReference type="NCBIfam" id="NF001484">
    <property type="entry name" value="PRK00331.1"/>
    <property type="match status" value="1"/>
</dbReference>
<comment type="subunit">
    <text evidence="8">Homodimer.</text>
</comment>
<proteinExistence type="inferred from homology"/>
<dbReference type="PANTHER" id="PTHR10937">
    <property type="entry name" value="GLUCOSAMINE--FRUCTOSE-6-PHOSPHATE AMINOTRANSFERASE, ISOMERIZING"/>
    <property type="match status" value="1"/>
</dbReference>
<evidence type="ECO:0000313" key="12">
    <source>
        <dbReference type="Proteomes" id="UP000746690"/>
    </source>
</evidence>
<feature type="initiator methionine" description="Removed" evidence="8">
    <location>
        <position position="1"/>
    </location>
</feature>
<feature type="active site" description="Nucleophile; for GATase activity" evidence="8">
    <location>
        <position position="2"/>
    </location>
</feature>
<dbReference type="PANTHER" id="PTHR10937:SF0">
    <property type="entry name" value="GLUTAMINE--FRUCTOSE-6-PHOSPHATE TRANSAMINASE (ISOMERIZING)"/>
    <property type="match status" value="1"/>
</dbReference>
<dbReference type="InterPro" id="IPR005855">
    <property type="entry name" value="GFAT"/>
</dbReference>
<dbReference type="InterPro" id="IPR035466">
    <property type="entry name" value="GlmS/AgaS_SIS"/>
</dbReference>
<dbReference type="Pfam" id="PF01380">
    <property type="entry name" value="SIS"/>
    <property type="match status" value="2"/>
</dbReference>
<dbReference type="CDD" id="cd05009">
    <property type="entry name" value="SIS_GlmS_GlmD_2"/>
    <property type="match status" value="1"/>
</dbReference>
<dbReference type="InterPro" id="IPR047084">
    <property type="entry name" value="GFAT_N"/>
</dbReference>
<keyword evidence="6" id="KW-0677">Repeat</keyword>
<reference evidence="11 12" key="1">
    <citation type="submission" date="2020-04" db="EMBL/GenBank/DDBJ databases">
        <title>A Flavivirga sp. nov.</title>
        <authorList>
            <person name="Sun X."/>
        </authorList>
    </citation>
    <scope>NUCLEOTIDE SEQUENCE [LARGE SCALE GENOMIC DNA]</scope>
    <source>
        <strain evidence="11 12">Y03</strain>
    </source>
</reference>
<protein>
    <recommendedName>
        <fullName evidence="3 8">Glutamine--fructose-6-phosphate aminotransferase [isomerizing]</fullName>
        <ecNumber evidence="2 8">2.6.1.16</ecNumber>
    </recommendedName>
    <alternativeName>
        <fullName evidence="8">D-fructose-6-phosphate amidotransferase</fullName>
    </alternativeName>
    <alternativeName>
        <fullName evidence="8">GFAT</fullName>
    </alternativeName>
    <alternativeName>
        <fullName evidence="8">Glucosamine-6-phosphate synthase</fullName>
    </alternativeName>
    <alternativeName>
        <fullName evidence="8">Hexosephosphate aminotransferase</fullName>
    </alternativeName>
    <alternativeName>
        <fullName evidence="8">L-glutamine--D-fructose-6-phosphate amidotransferase</fullName>
    </alternativeName>
</protein>
<dbReference type="HAMAP" id="MF_00164">
    <property type="entry name" value="GlmS"/>
    <property type="match status" value="1"/>
</dbReference>
<keyword evidence="5 8" id="KW-0808">Transferase</keyword>